<dbReference type="OrthoDB" id="2251794at2759"/>
<dbReference type="PROSITE" id="PS51904">
    <property type="entry name" value="GLYCOSYL_HYDROL_F25_2"/>
    <property type="match status" value="1"/>
</dbReference>
<dbReference type="PANTHER" id="PTHR23208:SF36">
    <property type="entry name" value="LYSOZYME-RELATED"/>
    <property type="match status" value="1"/>
</dbReference>
<dbReference type="GO" id="GO:0016998">
    <property type="term" value="P:cell wall macromolecule catabolic process"/>
    <property type="evidence" value="ECO:0007669"/>
    <property type="project" value="InterPro"/>
</dbReference>
<organism evidence="5">
    <name type="scientific">Gongylonema pulchrum</name>
    <dbReference type="NCBI Taxonomy" id="637853"/>
    <lineage>
        <taxon>Eukaryota</taxon>
        <taxon>Metazoa</taxon>
        <taxon>Ecdysozoa</taxon>
        <taxon>Nematoda</taxon>
        <taxon>Chromadorea</taxon>
        <taxon>Rhabditida</taxon>
        <taxon>Spirurina</taxon>
        <taxon>Spiruromorpha</taxon>
        <taxon>Spiruroidea</taxon>
        <taxon>Gongylonematidae</taxon>
        <taxon>Gongylonema</taxon>
    </lineage>
</organism>
<dbReference type="PANTHER" id="PTHR23208">
    <property type="entry name" value="LYSOZYME PROTEIN"/>
    <property type="match status" value="1"/>
</dbReference>
<keyword evidence="2" id="KW-0732">Signal</keyword>
<keyword evidence="4" id="KW-1185">Reference proteome</keyword>
<dbReference type="SUPFAM" id="SSF51445">
    <property type="entry name" value="(Trans)glycosidases"/>
    <property type="match status" value="1"/>
</dbReference>
<gene>
    <name evidence="3" type="ORF">GPUH_LOCUS2107</name>
</gene>
<dbReference type="InterPro" id="IPR051595">
    <property type="entry name" value="GH25_Enzymes"/>
</dbReference>
<evidence type="ECO:0000256" key="1">
    <source>
        <dbReference type="ARBA" id="ARBA00010646"/>
    </source>
</evidence>
<dbReference type="GO" id="GO:0007165">
    <property type="term" value="P:signal transduction"/>
    <property type="evidence" value="ECO:0007669"/>
    <property type="project" value="TreeGrafter"/>
</dbReference>
<dbReference type="InterPro" id="IPR002053">
    <property type="entry name" value="Glyco_hydro_25"/>
</dbReference>
<accession>A0A183D066</accession>
<evidence type="ECO:0000313" key="4">
    <source>
        <dbReference type="Proteomes" id="UP000271098"/>
    </source>
</evidence>
<reference evidence="3 4" key="2">
    <citation type="submission" date="2018-11" db="EMBL/GenBank/DDBJ databases">
        <authorList>
            <consortium name="Pathogen Informatics"/>
        </authorList>
    </citation>
    <scope>NUCLEOTIDE SEQUENCE [LARGE SCALE GENOMIC DNA]</scope>
</reference>
<evidence type="ECO:0000256" key="2">
    <source>
        <dbReference type="ARBA" id="ARBA00022729"/>
    </source>
</evidence>
<name>A0A183D066_9BILA</name>
<dbReference type="GO" id="GO:0009253">
    <property type="term" value="P:peptidoglycan catabolic process"/>
    <property type="evidence" value="ECO:0007669"/>
    <property type="project" value="InterPro"/>
</dbReference>
<dbReference type="WBParaSite" id="GPUH_0000211201-mRNA-1">
    <property type="protein sequence ID" value="GPUH_0000211201-mRNA-1"/>
    <property type="gene ID" value="GPUH_0000211201"/>
</dbReference>
<reference evidence="5" key="1">
    <citation type="submission" date="2016-06" db="UniProtKB">
        <authorList>
            <consortium name="WormBaseParasite"/>
        </authorList>
    </citation>
    <scope>IDENTIFICATION</scope>
</reference>
<dbReference type="AlphaFoldDB" id="A0A183D066"/>
<dbReference type="Gene3D" id="3.20.20.80">
    <property type="entry name" value="Glycosidases"/>
    <property type="match status" value="1"/>
</dbReference>
<dbReference type="Proteomes" id="UP000271098">
    <property type="component" value="Unassembled WGS sequence"/>
</dbReference>
<dbReference type="InterPro" id="IPR017853">
    <property type="entry name" value="GH"/>
</dbReference>
<proteinExistence type="inferred from homology"/>
<sequence>MCCKKHIIVLAGIKYVDGYIFPCLRKTCASAANQVQETIEKIREKRARIGMLWLDVERFNWPKDKEYNQRFIRNMTKKAKSMGIKVGVYTNYYNWQEIVGLNWEKMRKYPLWWAYYDGRQVH</sequence>
<evidence type="ECO:0000313" key="5">
    <source>
        <dbReference type="WBParaSite" id="GPUH_0000211201-mRNA-1"/>
    </source>
</evidence>
<dbReference type="GO" id="GO:0003796">
    <property type="term" value="F:lysozyme activity"/>
    <property type="evidence" value="ECO:0007669"/>
    <property type="project" value="InterPro"/>
</dbReference>
<dbReference type="GO" id="GO:0045087">
    <property type="term" value="P:innate immune response"/>
    <property type="evidence" value="ECO:0007669"/>
    <property type="project" value="TreeGrafter"/>
</dbReference>
<protein>
    <submittedName>
        <fullName evidence="5">Glycosyl hydrolase family 25</fullName>
    </submittedName>
</protein>
<comment type="similarity">
    <text evidence="1">Belongs to the glycosyl hydrolase 25 family.</text>
</comment>
<dbReference type="EMBL" id="UYRT01002961">
    <property type="protein sequence ID" value="VDK32239.1"/>
    <property type="molecule type" value="Genomic_DNA"/>
</dbReference>
<evidence type="ECO:0000313" key="3">
    <source>
        <dbReference type="EMBL" id="VDK32239.1"/>
    </source>
</evidence>